<dbReference type="InterPro" id="IPR051917">
    <property type="entry name" value="Transposase-Integrase"/>
</dbReference>
<dbReference type="NCBIfam" id="NF033563">
    <property type="entry name" value="transpos_IS30"/>
    <property type="match status" value="1"/>
</dbReference>
<dbReference type="Gene3D" id="3.30.420.10">
    <property type="entry name" value="Ribonuclease H-like superfamily/Ribonuclease H"/>
    <property type="match status" value="1"/>
</dbReference>
<dbReference type="GO" id="GO:0004803">
    <property type="term" value="F:transposase activity"/>
    <property type="evidence" value="ECO:0007669"/>
    <property type="project" value="TreeGrafter"/>
</dbReference>
<dbReference type="InterPro" id="IPR025246">
    <property type="entry name" value="IS30-like_HTH"/>
</dbReference>
<protein>
    <submittedName>
        <fullName evidence="3">Transposase</fullName>
    </submittedName>
</protein>
<dbReference type="PANTHER" id="PTHR10948:SF23">
    <property type="entry name" value="TRANSPOSASE INSI FOR INSERTION SEQUENCE ELEMENT IS30A-RELATED"/>
    <property type="match status" value="1"/>
</dbReference>
<dbReference type="GO" id="GO:0005829">
    <property type="term" value="C:cytosol"/>
    <property type="evidence" value="ECO:0007669"/>
    <property type="project" value="TreeGrafter"/>
</dbReference>
<organism evidence="3 4">
    <name type="scientific">Pseudovibrio exalbescens</name>
    <dbReference type="NCBI Taxonomy" id="197461"/>
    <lineage>
        <taxon>Bacteria</taxon>
        <taxon>Pseudomonadati</taxon>
        <taxon>Pseudomonadota</taxon>
        <taxon>Alphaproteobacteria</taxon>
        <taxon>Hyphomicrobiales</taxon>
        <taxon>Stappiaceae</taxon>
        <taxon>Pseudovibrio</taxon>
    </lineage>
</organism>
<dbReference type="SUPFAM" id="SSF53098">
    <property type="entry name" value="Ribonuclease H-like"/>
    <property type="match status" value="1"/>
</dbReference>
<dbReference type="PANTHER" id="PTHR10948">
    <property type="entry name" value="TRANSPOSASE"/>
    <property type="match status" value="1"/>
</dbReference>
<accession>A0A1U7JFE5</accession>
<dbReference type="PROSITE" id="PS50994">
    <property type="entry name" value="INTEGRASE"/>
    <property type="match status" value="1"/>
</dbReference>
<evidence type="ECO:0000313" key="4">
    <source>
        <dbReference type="Proteomes" id="UP000185783"/>
    </source>
</evidence>
<dbReference type="AlphaFoldDB" id="A0A1U7JFE5"/>
<dbReference type="GO" id="GO:0006310">
    <property type="term" value="P:DNA recombination"/>
    <property type="evidence" value="ECO:0007669"/>
    <property type="project" value="UniProtKB-KW"/>
</dbReference>
<feature type="domain" description="Integrase catalytic" evidence="2">
    <location>
        <begin position="164"/>
        <end position="328"/>
    </location>
</feature>
<evidence type="ECO:0000259" key="2">
    <source>
        <dbReference type="PROSITE" id="PS50994"/>
    </source>
</evidence>
<comment type="caution">
    <text evidence="3">The sequence shown here is derived from an EMBL/GenBank/DDBJ whole genome shotgun (WGS) entry which is preliminary data.</text>
</comment>
<reference evidence="3 4" key="1">
    <citation type="submission" date="2016-03" db="EMBL/GenBank/DDBJ databases">
        <title>Genome sequence of Nesiotobacter sp. nov., a moderately halophilic alphaproteobacterium isolated from the Yellow Sea, China.</title>
        <authorList>
            <person name="Zhang G."/>
            <person name="Zhang R."/>
        </authorList>
    </citation>
    <scope>NUCLEOTIDE SEQUENCE [LARGE SCALE GENOMIC DNA]</scope>
    <source>
        <strain evidence="3 4">WB1-6</strain>
    </source>
</reference>
<dbReference type="RefSeq" id="WP_028481046.1">
    <property type="nucleotide sequence ID" value="NZ_LVVZ01000019.1"/>
</dbReference>
<dbReference type="InterPro" id="IPR053392">
    <property type="entry name" value="Transposase_IS30-like"/>
</dbReference>
<name>A0A1U7JFE5_9HYPH</name>
<evidence type="ECO:0000313" key="3">
    <source>
        <dbReference type="EMBL" id="OKL43412.1"/>
    </source>
</evidence>
<sequence length="331" mass="39368">MGSNYSHLTLHERRKIERWRRANVSPTRMAEVLGRHRSTIFRELKRNYFEDHQWPDINGYYAVAAHEDCARRRSRKRKLIQHADLRRLVEEHIKAGWTPEQIAGRMRLENAALRVCQETIYRYVYSKEGMAQELWWYLPTHRKARRPRRARKRLPSKFHREVSILFRPDVIAHRKEFGHWEGDLMMFMQHLGLRNVTSLVERVSRFTVLLKNDDKKTKKVLGKVIDAISHLPLKSRKSITFDRGTEFVAWPHLQAETGTQTWFCDPSSPWQKGTVENTNRRARRWLPRNLDLKHVSQADLKTICDKLNSTPRKCLGWKTPAEVFKEKMLAT</sequence>
<dbReference type="Proteomes" id="UP000185783">
    <property type="component" value="Unassembled WGS sequence"/>
</dbReference>
<dbReference type="InterPro" id="IPR036397">
    <property type="entry name" value="RNaseH_sf"/>
</dbReference>
<keyword evidence="1" id="KW-0233">DNA recombination</keyword>
<dbReference type="GO" id="GO:0003676">
    <property type="term" value="F:nucleic acid binding"/>
    <property type="evidence" value="ECO:0007669"/>
    <property type="project" value="InterPro"/>
</dbReference>
<gene>
    <name evidence="3" type="ORF">A3843_12195</name>
</gene>
<keyword evidence="4" id="KW-1185">Reference proteome</keyword>
<dbReference type="GO" id="GO:0015074">
    <property type="term" value="P:DNA integration"/>
    <property type="evidence" value="ECO:0007669"/>
    <property type="project" value="InterPro"/>
</dbReference>
<dbReference type="InterPro" id="IPR012337">
    <property type="entry name" value="RNaseH-like_sf"/>
</dbReference>
<evidence type="ECO:0000256" key="1">
    <source>
        <dbReference type="ARBA" id="ARBA00023172"/>
    </source>
</evidence>
<dbReference type="EMBL" id="LVVZ01000019">
    <property type="protein sequence ID" value="OKL43412.1"/>
    <property type="molecule type" value="Genomic_DNA"/>
</dbReference>
<dbReference type="Pfam" id="PF13936">
    <property type="entry name" value="HTH_38"/>
    <property type="match status" value="1"/>
</dbReference>
<dbReference type="STRING" id="197461.A3843_12195"/>
<dbReference type="GO" id="GO:0032196">
    <property type="term" value="P:transposition"/>
    <property type="evidence" value="ECO:0007669"/>
    <property type="project" value="TreeGrafter"/>
</dbReference>
<proteinExistence type="predicted"/>
<dbReference type="InterPro" id="IPR001584">
    <property type="entry name" value="Integrase_cat-core"/>
</dbReference>